<evidence type="ECO:0000256" key="6">
    <source>
        <dbReference type="ARBA" id="ARBA00023002"/>
    </source>
</evidence>
<evidence type="ECO:0000256" key="3">
    <source>
        <dbReference type="ARBA" id="ARBA00006105"/>
    </source>
</evidence>
<feature type="domain" description="FAD-binding FR-type" evidence="10">
    <location>
        <begin position="6"/>
        <end position="111"/>
    </location>
</feature>
<dbReference type="EMBL" id="KV878129">
    <property type="protein sequence ID" value="OJJ02018.1"/>
    <property type="molecule type" value="Genomic_DNA"/>
</dbReference>
<evidence type="ECO:0000259" key="10">
    <source>
        <dbReference type="PROSITE" id="PS51384"/>
    </source>
</evidence>
<evidence type="ECO:0000256" key="2">
    <source>
        <dbReference type="ARBA" id="ARBA00004370"/>
    </source>
</evidence>
<keyword evidence="5 9" id="KW-0274">FAD</keyword>
<evidence type="ECO:0000256" key="7">
    <source>
        <dbReference type="ARBA" id="ARBA00023027"/>
    </source>
</evidence>
<dbReference type="GeneID" id="63722469"/>
<feature type="binding site" evidence="9">
    <location>
        <position position="128"/>
    </location>
    <ligand>
        <name>FAD</name>
        <dbReference type="ChEBI" id="CHEBI:57692"/>
    </ligand>
</feature>
<name>A0A1L9PKF3_ASPVE</name>
<keyword evidence="12" id="KW-1185">Reference proteome</keyword>
<dbReference type="InterPro" id="IPR017927">
    <property type="entry name" value="FAD-bd_FR_type"/>
</dbReference>
<protein>
    <recommendedName>
        <fullName evidence="10">FAD-binding FR-type domain-containing protein</fullName>
    </recommendedName>
</protein>
<dbReference type="Proteomes" id="UP000184073">
    <property type="component" value="Unassembled WGS sequence"/>
</dbReference>
<dbReference type="SUPFAM" id="SSF63380">
    <property type="entry name" value="Riboflavin synthase domain-like"/>
    <property type="match status" value="1"/>
</dbReference>
<keyword evidence="4 9" id="KW-0285">Flavoprotein</keyword>
<dbReference type="VEuPathDB" id="FungiDB:ASPVEDRAFT_132779"/>
<evidence type="ECO:0000313" key="12">
    <source>
        <dbReference type="Proteomes" id="UP000184073"/>
    </source>
</evidence>
<feature type="binding site" evidence="9">
    <location>
        <position position="61"/>
    </location>
    <ligand>
        <name>FAD</name>
        <dbReference type="ChEBI" id="CHEBI:57692"/>
    </ligand>
</feature>
<evidence type="ECO:0000313" key="11">
    <source>
        <dbReference type="EMBL" id="OJJ02018.1"/>
    </source>
</evidence>
<dbReference type="FunFam" id="3.40.50.80:FF:000009">
    <property type="entry name" value="NADH-cytochrome b5 reductase"/>
    <property type="match status" value="1"/>
</dbReference>
<sequence length="261" mass="28815">MVFGRLGLVSLRVKTVESVNHNTKRLVFAFRDPHAHSGLQLTSALLTLSRPQGSWLPVIRPYTPINDLDKPGQLELLVKRYPNGKASSHIHSLHPGDSLTFLAPLRGFEWKPNLVPHVYMLAGGAGITPMYQLIRGILKNPDDRTKISLVFGVNTEEDILLQSELEGLAKQFPGRFSYLFTVSRQEGKQFPGSSDEGRLRTGYIDEQLLRGVVGRDSLSGAKVFVCGPPAMEQALAGSGSWGTKSGILQQLGFTKEQIHRF</sequence>
<proteinExistence type="inferred from homology"/>
<dbReference type="PANTHER" id="PTHR19370">
    <property type="entry name" value="NADH-CYTOCHROME B5 REDUCTASE"/>
    <property type="match status" value="1"/>
</dbReference>
<dbReference type="InterPro" id="IPR001834">
    <property type="entry name" value="CBR-like"/>
</dbReference>
<dbReference type="STRING" id="1036611.A0A1L9PKF3"/>
<keyword evidence="8" id="KW-0472">Membrane</keyword>
<comment type="subcellular location">
    <subcellularLocation>
        <location evidence="2">Membrane</location>
    </subcellularLocation>
</comment>
<dbReference type="InterPro" id="IPR039261">
    <property type="entry name" value="FNR_nucleotide-bd"/>
</dbReference>
<dbReference type="GO" id="GO:0016020">
    <property type="term" value="C:membrane"/>
    <property type="evidence" value="ECO:0007669"/>
    <property type="project" value="UniProtKB-SubCell"/>
</dbReference>
<accession>A0A1L9PKF3</accession>
<keyword evidence="7" id="KW-0520">NAD</keyword>
<evidence type="ECO:0000256" key="1">
    <source>
        <dbReference type="ARBA" id="ARBA00001974"/>
    </source>
</evidence>
<evidence type="ECO:0000256" key="8">
    <source>
        <dbReference type="ARBA" id="ARBA00023136"/>
    </source>
</evidence>
<dbReference type="Gene3D" id="2.40.30.10">
    <property type="entry name" value="Translation factors"/>
    <property type="match status" value="1"/>
</dbReference>
<dbReference type="OrthoDB" id="432685at2759"/>
<dbReference type="AlphaFoldDB" id="A0A1L9PKF3"/>
<dbReference type="Pfam" id="PF00970">
    <property type="entry name" value="FAD_binding_6"/>
    <property type="match status" value="1"/>
</dbReference>
<organism evidence="11 12">
    <name type="scientific">Aspergillus versicolor CBS 583.65</name>
    <dbReference type="NCBI Taxonomy" id="1036611"/>
    <lineage>
        <taxon>Eukaryota</taxon>
        <taxon>Fungi</taxon>
        <taxon>Dikarya</taxon>
        <taxon>Ascomycota</taxon>
        <taxon>Pezizomycotina</taxon>
        <taxon>Eurotiomycetes</taxon>
        <taxon>Eurotiomycetidae</taxon>
        <taxon>Eurotiales</taxon>
        <taxon>Aspergillaceae</taxon>
        <taxon>Aspergillus</taxon>
        <taxon>Aspergillus subgen. Nidulantes</taxon>
    </lineage>
</organism>
<dbReference type="InterPro" id="IPR001433">
    <property type="entry name" value="OxRdtase_FAD/NAD-bd"/>
</dbReference>
<dbReference type="InterPro" id="IPR008333">
    <property type="entry name" value="Cbr1-like_FAD-bd_dom"/>
</dbReference>
<dbReference type="Pfam" id="PF00175">
    <property type="entry name" value="NAD_binding_1"/>
    <property type="match status" value="1"/>
</dbReference>
<gene>
    <name evidence="11" type="ORF">ASPVEDRAFT_132779</name>
</gene>
<comment type="cofactor">
    <cofactor evidence="1 9">
        <name>FAD</name>
        <dbReference type="ChEBI" id="CHEBI:57692"/>
    </cofactor>
</comment>
<feature type="binding site" evidence="9">
    <location>
        <position position="60"/>
    </location>
    <ligand>
        <name>FAD</name>
        <dbReference type="ChEBI" id="CHEBI:57692"/>
    </ligand>
</feature>
<dbReference type="GO" id="GO:0004128">
    <property type="term" value="F:cytochrome-b5 reductase activity, acting on NAD(P)H"/>
    <property type="evidence" value="ECO:0007669"/>
    <property type="project" value="TreeGrafter"/>
</dbReference>
<feature type="binding site" evidence="9">
    <location>
        <position position="85"/>
    </location>
    <ligand>
        <name>FAD</name>
        <dbReference type="ChEBI" id="CHEBI:57692"/>
    </ligand>
</feature>
<feature type="binding site" evidence="9">
    <location>
        <position position="77"/>
    </location>
    <ligand>
        <name>FAD</name>
        <dbReference type="ChEBI" id="CHEBI:57692"/>
    </ligand>
</feature>
<dbReference type="Gene3D" id="3.40.50.80">
    <property type="entry name" value="Nucleotide-binding domain of ferredoxin-NADP reductase (FNR) module"/>
    <property type="match status" value="1"/>
</dbReference>
<evidence type="ECO:0000256" key="4">
    <source>
        <dbReference type="ARBA" id="ARBA00022630"/>
    </source>
</evidence>
<reference evidence="12" key="1">
    <citation type="journal article" date="2017" name="Genome Biol.">
        <title>Comparative genomics reveals high biological diversity and specific adaptations in the industrially and medically important fungal genus Aspergillus.</title>
        <authorList>
            <person name="de Vries R.P."/>
            <person name="Riley R."/>
            <person name="Wiebenga A."/>
            <person name="Aguilar-Osorio G."/>
            <person name="Amillis S."/>
            <person name="Uchima C.A."/>
            <person name="Anderluh G."/>
            <person name="Asadollahi M."/>
            <person name="Askin M."/>
            <person name="Barry K."/>
            <person name="Battaglia E."/>
            <person name="Bayram O."/>
            <person name="Benocci T."/>
            <person name="Braus-Stromeyer S.A."/>
            <person name="Caldana C."/>
            <person name="Canovas D."/>
            <person name="Cerqueira G.C."/>
            <person name="Chen F."/>
            <person name="Chen W."/>
            <person name="Choi C."/>
            <person name="Clum A."/>
            <person name="Dos Santos R.A."/>
            <person name="Damasio A.R."/>
            <person name="Diallinas G."/>
            <person name="Emri T."/>
            <person name="Fekete E."/>
            <person name="Flipphi M."/>
            <person name="Freyberg S."/>
            <person name="Gallo A."/>
            <person name="Gournas C."/>
            <person name="Habgood R."/>
            <person name="Hainaut M."/>
            <person name="Harispe M.L."/>
            <person name="Henrissat B."/>
            <person name="Hilden K.S."/>
            <person name="Hope R."/>
            <person name="Hossain A."/>
            <person name="Karabika E."/>
            <person name="Karaffa L."/>
            <person name="Karanyi Z."/>
            <person name="Krasevec N."/>
            <person name="Kuo A."/>
            <person name="Kusch H."/>
            <person name="LaButti K."/>
            <person name="Lagendijk E.L."/>
            <person name="Lapidus A."/>
            <person name="Levasseur A."/>
            <person name="Lindquist E."/>
            <person name="Lipzen A."/>
            <person name="Logrieco A.F."/>
            <person name="MacCabe A."/>
            <person name="Maekelae M.R."/>
            <person name="Malavazi I."/>
            <person name="Melin P."/>
            <person name="Meyer V."/>
            <person name="Mielnichuk N."/>
            <person name="Miskei M."/>
            <person name="Molnar A.P."/>
            <person name="Mule G."/>
            <person name="Ngan C.Y."/>
            <person name="Orejas M."/>
            <person name="Orosz E."/>
            <person name="Ouedraogo J.P."/>
            <person name="Overkamp K.M."/>
            <person name="Park H.-S."/>
            <person name="Perrone G."/>
            <person name="Piumi F."/>
            <person name="Punt P.J."/>
            <person name="Ram A.F."/>
            <person name="Ramon A."/>
            <person name="Rauscher S."/>
            <person name="Record E."/>
            <person name="Riano-Pachon D.M."/>
            <person name="Robert V."/>
            <person name="Roehrig J."/>
            <person name="Ruller R."/>
            <person name="Salamov A."/>
            <person name="Salih N.S."/>
            <person name="Samson R.A."/>
            <person name="Sandor E."/>
            <person name="Sanguinetti M."/>
            <person name="Schuetze T."/>
            <person name="Sepcic K."/>
            <person name="Shelest E."/>
            <person name="Sherlock G."/>
            <person name="Sophianopoulou V."/>
            <person name="Squina F.M."/>
            <person name="Sun H."/>
            <person name="Susca A."/>
            <person name="Todd R.B."/>
            <person name="Tsang A."/>
            <person name="Unkles S.E."/>
            <person name="van de Wiele N."/>
            <person name="van Rossen-Uffink D."/>
            <person name="Oliveira J.V."/>
            <person name="Vesth T.C."/>
            <person name="Visser J."/>
            <person name="Yu J.-H."/>
            <person name="Zhou M."/>
            <person name="Andersen M.R."/>
            <person name="Archer D.B."/>
            <person name="Baker S.E."/>
            <person name="Benoit I."/>
            <person name="Brakhage A.A."/>
            <person name="Braus G.H."/>
            <person name="Fischer R."/>
            <person name="Frisvad J.C."/>
            <person name="Goldman G.H."/>
            <person name="Houbraken J."/>
            <person name="Oakley B."/>
            <person name="Pocsi I."/>
            <person name="Scazzocchio C."/>
            <person name="Seiboth B."/>
            <person name="vanKuyk P.A."/>
            <person name="Wortman J."/>
            <person name="Dyer P.S."/>
            <person name="Grigoriev I.V."/>
        </authorList>
    </citation>
    <scope>NUCLEOTIDE SEQUENCE [LARGE SCALE GENOMIC DNA]</scope>
    <source>
        <strain evidence="12">CBS 583.65</strain>
    </source>
</reference>
<dbReference type="PANTHER" id="PTHR19370:SF101">
    <property type="entry name" value="NADH-CYTOCHROME B5 REDUCTASE"/>
    <property type="match status" value="1"/>
</dbReference>
<keyword evidence="6" id="KW-0560">Oxidoreductase</keyword>
<dbReference type="CDD" id="cd06183">
    <property type="entry name" value="cyt_b5_reduct_like"/>
    <property type="match status" value="1"/>
</dbReference>
<feature type="binding site" evidence="9">
    <location>
        <position position="79"/>
    </location>
    <ligand>
        <name>FAD</name>
        <dbReference type="ChEBI" id="CHEBI:57692"/>
    </ligand>
</feature>
<dbReference type="GO" id="GO:0006696">
    <property type="term" value="P:ergosterol biosynthetic process"/>
    <property type="evidence" value="ECO:0007669"/>
    <property type="project" value="TreeGrafter"/>
</dbReference>
<evidence type="ECO:0000256" key="9">
    <source>
        <dbReference type="PIRSR" id="PIRSR601834-1"/>
    </source>
</evidence>
<evidence type="ECO:0000256" key="5">
    <source>
        <dbReference type="ARBA" id="ARBA00022827"/>
    </source>
</evidence>
<dbReference type="PROSITE" id="PS51384">
    <property type="entry name" value="FAD_FR"/>
    <property type="match status" value="1"/>
</dbReference>
<feature type="binding site" evidence="9">
    <location>
        <position position="87"/>
    </location>
    <ligand>
        <name>FAD</name>
        <dbReference type="ChEBI" id="CHEBI:57692"/>
    </ligand>
</feature>
<comment type="similarity">
    <text evidence="3">Belongs to the flavoprotein pyridine nucleotide cytochrome reductase family.</text>
</comment>
<dbReference type="SUPFAM" id="SSF52343">
    <property type="entry name" value="Ferredoxin reductase-like, C-terminal NADP-linked domain"/>
    <property type="match status" value="1"/>
</dbReference>
<feature type="binding site" evidence="9">
    <location>
        <position position="62"/>
    </location>
    <ligand>
        <name>FAD</name>
        <dbReference type="ChEBI" id="CHEBI:57692"/>
    </ligand>
</feature>
<dbReference type="InterPro" id="IPR017938">
    <property type="entry name" value="Riboflavin_synthase-like_b-brl"/>
</dbReference>
<dbReference type="RefSeq" id="XP_040667780.1">
    <property type="nucleotide sequence ID" value="XM_040806958.1"/>
</dbReference>
<dbReference type="PRINTS" id="PR00406">
    <property type="entry name" value="CYTB5RDTASE"/>
</dbReference>